<dbReference type="InterPro" id="IPR036236">
    <property type="entry name" value="Znf_C2H2_sf"/>
</dbReference>
<evidence type="ECO:0000256" key="2">
    <source>
        <dbReference type="SAM" id="MobiDB-lite"/>
    </source>
</evidence>
<dbReference type="GO" id="GO:0008270">
    <property type="term" value="F:zinc ion binding"/>
    <property type="evidence" value="ECO:0007669"/>
    <property type="project" value="UniProtKB-KW"/>
</dbReference>
<proteinExistence type="predicted"/>
<dbReference type="Pfam" id="PF00096">
    <property type="entry name" value="zf-C2H2"/>
    <property type="match status" value="1"/>
</dbReference>
<feature type="compositionally biased region" description="Polar residues" evidence="2">
    <location>
        <begin position="28"/>
        <end position="47"/>
    </location>
</feature>
<organism evidence="6 7">
    <name type="scientific">Pristionchus mayeri</name>
    <dbReference type="NCBI Taxonomy" id="1317129"/>
    <lineage>
        <taxon>Eukaryota</taxon>
        <taxon>Metazoa</taxon>
        <taxon>Ecdysozoa</taxon>
        <taxon>Nematoda</taxon>
        <taxon>Chromadorea</taxon>
        <taxon>Rhabditida</taxon>
        <taxon>Rhabditina</taxon>
        <taxon>Diplogasteromorpha</taxon>
        <taxon>Diplogasteroidea</taxon>
        <taxon>Neodiplogasteridae</taxon>
        <taxon>Pristionchus</taxon>
    </lineage>
</organism>
<comment type="caution">
    <text evidence="6">The sequence shown here is derived from an EMBL/GenBank/DDBJ whole genome shotgun (WGS) entry which is preliminary data.</text>
</comment>
<reference evidence="6" key="2">
    <citation type="submission" date="2023-06" db="EMBL/GenBank/DDBJ databases">
        <title>Genome assembly of Pristionchus species.</title>
        <authorList>
            <person name="Yoshida K."/>
            <person name="Sommer R.J."/>
        </authorList>
    </citation>
    <scope>NUCLEOTIDE SEQUENCE</scope>
    <source>
        <strain evidence="6">RS5460</strain>
    </source>
</reference>
<feature type="domain" description="C2H2-type" evidence="3">
    <location>
        <begin position="90"/>
        <end position="117"/>
    </location>
</feature>
<dbReference type="InterPro" id="IPR013087">
    <property type="entry name" value="Znf_C2H2_type"/>
</dbReference>
<dbReference type="PROSITE" id="PS00028">
    <property type="entry name" value="ZINC_FINGER_C2H2_1"/>
    <property type="match status" value="2"/>
</dbReference>
<keyword evidence="1" id="KW-0479">Metal-binding</keyword>
<dbReference type="EMBL" id="BTRK01000003">
    <property type="protein sequence ID" value="GMR43920.1"/>
    <property type="molecule type" value="Genomic_DNA"/>
</dbReference>
<accession>A0AAN4ZUZ0</accession>
<evidence type="ECO:0000313" key="5">
    <source>
        <dbReference type="EMBL" id="GMR43917.1"/>
    </source>
</evidence>
<dbReference type="EMBL" id="BTRK01000003">
    <property type="protein sequence ID" value="GMR43917.1"/>
    <property type="molecule type" value="Genomic_DNA"/>
</dbReference>
<feature type="compositionally biased region" description="Basic residues" evidence="2">
    <location>
        <begin position="164"/>
        <end position="173"/>
    </location>
</feature>
<keyword evidence="1" id="KW-0862">Zinc</keyword>
<feature type="compositionally biased region" description="Polar residues" evidence="2">
    <location>
        <begin position="174"/>
        <end position="183"/>
    </location>
</feature>
<evidence type="ECO:0000259" key="3">
    <source>
        <dbReference type="PROSITE" id="PS50157"/>
    </source>
</evidence>
<protein>
    <recommendedName>
        <fullName evidence="3">C2H2-type domain-containing protein</fullName>
    </recommendedName>
</protein>
<feature type="compositionally biased region" description="Basic and acidic residues" evidence="2">
    <location>
        <begin position="52"/>
        <end position="67"/>
    </location>
</feature>
<dbReference type="EMBL" id="BTRK01000003">
    <property type="protein sequence ID" value="GMR43900.1"/>
    <property type="molecule type" value="Genomic_DNA"/>
</dbReference>
<gene>
    <name evidence="4" type="ORF">PMAYCL1PPCAC_14095</name>
    <name evidence="5" type="ORF">PMAYCL1PPCAC_14112</name>
    <name evidence="6" type="ORF">PMAYCL1PPCAC_14115</name>
</gene>
<sequence>SDSEEEDETLEGSESFSFSDRFEESQETIGNHTADLNDSVPMDTTSGEVPLEELKTNNERDMDEGKRRTATTLRKSAAGRIQRKTRKNKLKCKQCGKIYQSSEGLRYHARSHLEDTDPDKKMYACVICQEQCQTKYFLKVHMRLHEDGQMKNGQELSGHSSKGFAKRQRRSKHNASQLGDDNS</sequence>
<dbReference type="SUPFAM" id="SSF57667">
    <property type="entry name" value="beta-beta-alpha zinc fingers"/>
    <property type="match status" value="1"/>
</dbReference>
<evidence type="ECO:0000313" key="6">
    <source>
        <dbReference type="EMBL" id="GMR43920.1"/>
    </source>
</evidence>
<keyword evidence="1" id="KW-0863">Zinc-finger</keyword>
<dbReference type="Gene3D" id="3.30.160.60">
    <property type="entry name" value="Classic Zinc Finger"/>
    <property type="match status" value="1"/>
</dbReference>
<evidence type="ECO:0000313" key="7">
    <source>
        <dbReference type="Proteomes" id="UP001328107"/>
    </source>
</evidence>
<name>A0AAN4ZUZ0_9BILA</name>
<feature type="compositionally biased region" description="Acidic residues" evidence="2">
    <location>
        <begin position="1"/>
        <end position="11"/>
    </location>
</feature>
<dbReference type="Proteomes" id="UP001328107">
    <property type="component" value="Unassembled WGS sequence"/>
</dbReference>
<feature type="non-terminal residue" evidence="6">
    <location>
        <position position="1"/>
    </location>
</feature>
<dbReference type="AlphaFoldDB" id="A0AAN4ZUZ0"/>
<evidence type="ECO:0000313" key="4">
    <source>
        <dbReference type="EMBL" id="GMR43900.1"/>
    </source>
</evidence>
<feature type="non-terminal residue" evidence="6">
    <location>
        <position position="183"/>
    </location>
</feature>
<evidence type="ECO:0000256" key="1">
    <source>
        <dbReference type="PROSITE-ProRule" id="PRU00042"/>
    </source>
</evidence>
<dbReference type="SMART" id="SM00355">
    <property type="entry name" value="ZnF_C2H2"/>
    <property type="match status" value="2"/>
</dbReference>
<feature type="region of interest" description="Disordered" evidence="2">
    <location>
        <begin position="149"/>
        <end position="183"/>
    </location>
</feature>
<feature type="compositionally biased region" description="Polar residues" evidence="2">
    <location>
        <begin position="151"/>
        <end position="160"/>
    </location>
</feature>
<reference evidence="7" key="1">
    <citation type="submission" date="2022-10" db="EMBL/GenBank/DDBJ databases">
        <title>Genome assembly of Pristionchus species.</title>
        <authorList>
            <person name="Yoshida K."/>
            <person name="Sommer R.J."/>
        </authorList>
    </citation>
    <scope>NUCLEOTIDE SEQUENCE [LARGE SCALE GENOMIC DNA]</scope>
    <source>
        <strain evidence="4 7">RS5460</strain>
    </source>
</reference>
<feature type="region of interest" description="Disordered" evidence="2">
    <location>
        <begin position="1"/>
        <end position="86"/>
    </location>
</feature>
<dbReference type="PROSITE" id="PS50157">
    <property type="entry name" value="ZINC_FINGER_C2H2_2"/>
    <property type="match status" value="1"/>
</dbReference>
<keyword evidence="7" id="KW-1185">Reference proteome</keyword>